<sequence>LPPHVRGVLERAEERDEVVQQEYPEAVGHDEVALHEVYAQEDEGQRDGERHPPRENVYGGLVEPILHRAFD</sequence>
<proteinExistence type="predicted"/>
<accession>K0SLF2</accession>
<feature type="non-terminal residue" evidence="2">
    <location>
        <position position="1"/>
    </location>
</feature>
<comment type="caution">
    <text evidence="2">The sequence shown here is derived from an EMBL/GenBank/DDBJ whole genome shotgun (WGS) entry which is preliminary data.</text>
</comment>
<organism evidence="2 3">
    <name type="scientific">Thalassiosira oceanica</name>
    <name type="common">Marine diatom</name>
    <dbReference type="NCBI Taxonomy" id="159749"/>
    <lineage>
        <taxon>Eukaryota</taxon>
        <taxon>Sar</taxon>
        <taxon>Stramenopiles</taxon>
        <taxon>Ochrophyta</taxon>
        <taxon>Bacillariophyta</taxon>
        <taxon>Coscinodiscophyceae</taxon>
        <taxon>Thalassiosirophycidae</taxon>
        <taxon>Thalassiosirales</taxon>
        <taxon>Thalassiosiraceae</taxon>
        <taxon>Thalassiosira</taxon>
    </lineage>
</organism>
<protein>
    <submittedName>
        <fullName evidence="2">Uncharacterized protein</fullName>
    </submittedName>
</protein>
<reference evidence="2 3" key="1">
    <citation type="journal article" date="2012" name="Genome Biol.">
        <title>Genome and low-iron response of an oceanic diatom adapted to chronic iron limitation.</title>
        <authorList>
            <person name="Lommer M."/>
            <person name="Specht M."/>
            <person name="Roy A.S."/>
            <person name="Kraemer L."/>
            <person name="Andreson R."/>
            <person name="Gutowska M.A."/>
            <person name="Wolf J."/>
            <person name="Bergner S.V."/>
            <person name="Schilhabel M.B."/>
            <person name="Klostermeier U.C."/>
            <person name="Beiko R.G."/>
            <person name="Rosenstiel P."/>
            <person name="Hippler M."/>
            <person name="Laroche J."/>
        </authorList>
    </citation>
    <scope>NUCLEOTIDE SEQUENCE [LARGE SCALE GENOMIC DNA]</scope>
    <source>
        <strain evidence="2 3">CCMP1005</strain>
    </source>
</reference>
<dbReference type="Proteomes" id="UP000266841">
    <property type="component" value="Unassembled WGS sequence"/>
</dbReference>
<evidence type="ECO:0000313" key="2">
    <source>
        <dbReference type="EMBL" id="EJK67148.1"/>
    </source>
</evidence>
<dbReference type="EMBL" id="AGNL01013612">
    <property type="protein sequence ID" value="EJK67148.1"/>
    <property type="molecule type" value="Genomic_DNA"/>
</dbReference>
<feature type="region of interest" description="Disordered" evidence="1">
    <location>
        <begin position="40"/>
        <end position="60"/>
    </location>
</feature>
<name>K0SLF2_THAOC</name>
<keyword evidence="3" id="KW-1185">Reference proteome</keyword>
<feature type="compositionally biased region" description="Basic and acidic residues" evidence="1">
    <location>
        <begin position="43"/>
        <end position="54"/>
    </location>
</feature>
<evidence type="ECO:0000313" key="3">
    <source>
        <dbReference type="Proteomes" id="UP000266841"/>
    </source>
</evidence>
<evidence type="ECO:0000256" key="1">
    <source>
        <dbReference type="SAM" id="MobiDB-lite"/>
    </source>
</evidence>
<dbReference type="AlphaFoldDB" id="K0SLF2"/>
<gene>
    <name evidence="2" type="ORF">THAOC_11857</name>
</gene>